<name>A0A9J5Z1T0_SOLCO</name>
<protein>
    <submittedName>
        <fullName evidence="2">Uncharacterized protein</fullName>
    </submittedName>
</protein>
<feature type="region of interest" description="Disordered" evidence="1">
    <location>
        <begin position="29"/>
        <end position="52"/>
    </location>
</feature>
<dbReference type="Proteomes" id="UP000824120">
    <property type="component" value="Chromosome 5"/>
</dbReference>
<dbReference type="EMBL" id="JACXVP010000005">
    <property type="protein sequence ID" value="KAG5605928.1"/>
    <property type="molecule type" value="Genomic_DNA"/>
</dbReference>
<gene>
    <name evidence="2" type="ORF">H5410_027420</name>
</gene>
<keyword evidence="3" id="KW-1185">Reference proteome</keyword>
<sequence>MEISSLSGNLPHFKWVPFGTNFHHEDQPTPYPTHSLELSTSENSAGGSFGEGSRCRRMTRRFALLLLHRRLMLAFRLRILKQRAESILSANRQRFLTMLMLQLLCSFGSFLRITNLSLTVQKWCLKQCSTRLNHECTQQDLIYLCKDQLCTQRFKL</sequence>
<evidence type="ECO:0000313" key="3">
    <source>
        <dbReference type="Proteomes" id="UP000824120"/>
    </source>
</evidence>
<dbReference type="AlphaFoldDB" id="A0A9J5Z1T0"/>
<evidence type="ECO:0000313" key="2">
    <source>
        <dbReference type="EMBL" id="KAG5605928.1"/>
    </source>
</evidence>
<comment type="caution">
    <text evidence="2">The sequence shown here is derived from an EMBL/GenBank/DDBJ whole genome shotgun (WGS) entry which is preliminary data.</text>
</comment>
<feature type="compositionally biased region" description="Polar residues" evidence="1">
    <location>
        <begin position="36"/>
        <end position="46"/>
    </location>
</feature>
<accession>A0A9J5Z1T0</accession>
<reference evidence="2 3" key="1">
    <citation type="submission" date="2020-09" db="EMBL/GenBank/DDBJ databases">
        <title>De no assembly of potato wild relative species, Solanum commersonii.</title>
        <authorList>
            <person name="Cho K."/>
        </authorList>
    </citation>
    <scope>NUCLEOTIDE SEQUENCE [LARGE SCALE GENOMIC DNA]</scope>
    <source>
        <strain evidence="2">LZ3.2</strain>
        <tissue evidence="2">Leaf</tissue>
    </source>
</reference>
<proteinExistence type="predicted"/>
<organism evidence="2 3">
    <name type="scientific">Solanum commersonii</name>
    <name type="common">Commerson's wild potato</name>
    <name type="synonym">Commerson's nightshade</name>
    <dbReference type="NCBI Taxonomy" id="4109"/>
    <lineage>
        <taxon>Eukaryota</taxon>
        <taxon>Viridiplantae</taxon>
        <taxon>Streptophyta</taxon>
        <taxon>Embryophyta</taxon>
        <taxon>Tracheophyta</taxon>
        <taxon>Spermatophyta</taxon>
        <taxon>Magnoliopsida</taxon>
        <taxon>eudicotyledons</taxon>
        <taxon>Gunneridae</taxon>
        <taxon>Pentapetalae</taxon>
        <taxon>asterids</taxon>
        <taxon>lamiids</taxon>
        <taxon>Solanales</taxon>
        <taxon>Solanaceae</taxon>
        <taxon>Solanoideae</taxon>
        <taxon>Solaneae</taxon>
        <taxon>Solanum</taxon>
    </lineage>
</organism>
<evidence type="ECO:0000256" key="1">
    <source>
        <dbReference type="SAM" id="MobiDB-lite"/>
    </source>
</evidence>